<dbReference type="Pfam" id="PF16198">
    <property type="entry name" value="TruB_C_2"/>
    <property type="match status" value="1"/>
</dbReference>
<dbReference type="EC" id="5.4.99.25" evidence="5"/>
<organism evidence="8 9">
    <name type="scientific">Candidatus Falkowbacteria bacterium CG23_combo_of_CG06-09_8_20_14_all_41_10</name>
    <dbReference type="NCBI Taxonomy" id="1974571"/>
    <lineage>
        <taxon>Bacteria</taxon>
        <taxon>Candidatus Falkowiibacteriota</taxon>
    </lineage>
</organism>
<dbReference type="GO" id="GO:1990481">
    <property type="term" value="P:mRNA pseudouridine synthesis"/>
    <property type="evidence" value="ECO:0007669"/>
    <property type="project" value="TreeGrafter"/>
</dbReference>
<dbReference type="PANTHER" id="PTHR13767">
    <property type="entry name" value="TRNA-PSEUDOURIDINE SYNTHASE"/>
    <property type="match status" value="1"/>
</dbReference>
<reference evidence="8 9" key="1">
    <citation type="submission" date="2017-09" db="EMBL/GenBank/DDBJ databases">
        <title>Depth-based differentiation of microbial function through sediment-hosted aquifers and enrichment of novel symbionts in the deep terrestrial subsurface.</title>
        <authorList>
            <person name="Probst A.J."/>
            <person name="Ladd B."/>
            <person name="Jarett J.K."/>
            <person name="Geller-Mcgrath D.E."/>
            <person name="Sieber C.M."/>
            <person name="Emerson J.B."/>
            <person name="Anantharaman K."/>
            <person name="Thomas B.C."/>
            <person name="Malmstrom R."/>
            <person name="Stieglmeier M."/>
            <person name="Klingl A."/>
            <person name="Woyke T."/>
            <person name="Ryan C.M."/>
            <person name="Banfield J.F."/>
        </authorList>
    </citation>
    <scope>NUCLEOTIDE SEQUENCE [LARGE SCALE GENOMIC DNA]</scope>
    <source>
        <strain evidence="8">CG23_combo_of_CG06-09_8_20_14_all_41_10</strain>
    </source>
</reference>
<dbReference type="Proteomes" id="UP000231408">
    <property type="component" value="Unassembled WGS sequence"/>
</dbReference>
<comment type="function">
    <text evidence="5">Responsible for synthesis of pseudouridine from uracil-55 in the psi GC loop of transfer RNAs.</text>
</comment>
<dbReference type="EMBL" id="PCSE01000018">
    <property type="protein sequence ID" value="PIP34873.1"/>
    <property type="molecule type" value="Genomic_DNA"/>
</dbReference>
<keyword evidence="3 5" id="KW-0819">tRNA processing</keyword>
<dbReference type="InterPro" id="IPR020103">
    <property type="entry name" value="PsdUridine_synth_cat_dom_sf"/>
</dbReference>
<evidence type="ECO:0000256" key="4">
    <source>
        <dbReference type="ARBA" id="ARBA00023235"/>
    </source>
</evidence>
<evidence type="ECO:0000256" key="2">
    <source>
        <dbReference type="ARBA" id="ARBA00005642"/>
    </source>
</evidence>
<dbReference type="CDD" id="cd02573">
    <property type="entry name" value="PseudoU_synth_EcTruB"/>
    <property type="match status" value="1"/>
</dbReference>
<feature type="domain" description="tRNA pseudouridylate synthase B C-terminal" evidence="7">
    <location>
        <begin position="181"/>
        <end position="219"/>
    </location>
</feature>
<feature type="domain" description="Pseudouridine synthase II N-terminal" evidence="6">
    <location>
        <begin position="31"/>
        <end position="180"/>
    </location>
</feature>
<dbReference type="Gene3D" id="3.30.2350.10">
    <property type="entry name" value="Pseudouridine synthase"/>
    <property type="match status" value="1"/>
</dbReference>
<evidence type="ECO:0000259" key="7">
    <source>
        <dbReference type="Pfam" id="PF16198"/>
    </source>
</evidence>
<dbReference type="GO" id="GO:0160148">
    <property type="term" value="F:tRNA pseudouridine(55) synthase activity"/>
    <property type="evidence" value="ECO:0007669"/>
    <property type="project" value="UniProtKB-EC"/>
</dbReference>
<dbReference type="GO" id="GO:0031119">
    <property type="term" value="P:tRNA pseudouridine synthesis"/>
    <property type="evidence" value="ECO:0007669"/>
    <property type="project" value="UniProtKB-UniRule"/>
</dbReference>
<sequence>MVIYYNSMDSGFILINKPLGISSHAVVSYLRHLAGIRKIGHAGTLDPQASGLMILAVGRAATKNISQFVKMDKEYEAEIHLGITTDTYDREGKILSEYQGEKVDESKIILAINNFLGEQEQQPPMYSAKKVKGQKLYNLARQGKEIDRPKQKITISGLEIIDYSWPILRLKVACSSGTYIRTLAYDFGTFLGVGAYLSELRRTKVGSFTIDQAVELGKIDPSDWSTHLF</sequence>
<dbReference type="PANTHER" id="PTHR13767:SF2">
    <property type="entry name" value="PSEUDOURIDYLATE SYNTHASE TRUB1"/>
    <property type="match status" value="1"/>
</dbReference>
<evidence type="ECO:0000313" key="9">
    <source>
        <dbReference type="Proteomes" id="UP000231408"/>
    </source>
</evidence>
<dbReference type="NCBIfam" id="TIGR00431">
    <property type="entry name" value="TruB"/>
    <property type="match status" value="1"/>
</dbReference>
<feature type="active site" description="Nucleophile" evidence="5">
    <location>
        <position position="46"/>
    </location>
</feature>
<dbReference type="GO" id="GO:0003723">
    <property type="term" value="F:RNA binding"/>
    <property type="evidence" value="ECO:0007669"/>
    <property type="project" value="InterPro"/>
</dbReference>
<evidence type="ECO:0000256" key="5">
    <source>
        <dbReference type="HAMAP-Rule" id="MF_01080"/>
    </source>
</evidence>
<dbReference type="InterPro" id="IPR014780">
    <property type="entry name" value="tRNA_psdUridine_synth_TruB"/>
</dbReference>
<name>A0A2G9ZNW5_9BACT</name>
<dbReference type="InterPro" id="IPR032819">
    <property type="entry name" value="TruB_C"/>
</dbReference>
<comment type="caution">
    <text evidence="8">The sequence shown here is derived from an EMBL/GenBank/DDBJ whole genome shotgun (WGS) entry which is preliminary data.</text>
</comment>
<comment type="similarity">
    <text evidence="2 5">Belongs to the pseudouridine synthase TruB family. Type 1 subfamily.</text>
</comment>
<evidence type="ECO:0000256" key="3">
    <source>
        <dbReference type="ARBA" id="ARBA00022694"/>
    </source>
</evidence>
<protein>
    <recommendedName>
        <fullName evidence="5">tRNA pseudouridine synthase B</fullName>
        <ecNumber evidence="5">5.4.99.25</ecNumber>
    </recommendedName>
    <alternativeName>
        <fullName evidence="5">tRNA pseudouridine(55) synthase</fullName>
        <shortName evidence="5">Psi55 synthase</shortName>
    </alternativeName>
    <alternativeName>
        <fullName evidence="5">tRNA pseudouridylate synthase</fullName>
    </alternativeName>
    <alternativeName>
        <fullName evidence="5">tRNA-uridine isomerase</fullName>
    </alternativeName>
</protein>
<keyword evidence="4 5" id="KW-0413">Isomerase</keyword>
<gene>
    <name evidence="5 8" type="primary">truB</name>
    <name evidence="8" type="ORF">COX21_00540</name>
</gene>
<proteinExistence type="inferred from homology"/>
<evidence type="ECO:0000313" key="8">
    <source>
        <dbReference type="EMBL" id="PIP34873.1"/>
    </source>
</evidence>
<accession>A0A2G9ZNW5</accession>
<evidence type="ECO:0000256" key="1">
    <source>
        <dbReference type="ARBA" id="ARBA00000385"/>
    </source>
</evidence>
<dbReference type="Pfam" id="PF01509">
    <property type="entry name" value="TruB_N"/>
    <property type="match status" value="1"/>
</dbReference>
<dbReference type="AlphaFoldDB" id="A0A2G9ZNW5"/>
<comment type="catalytic activity">
    <reaction evidence="1 5">
        <text>uridine(55) in tRNA = pseudouridine(55) in tRNA</text>
        <dbReference type="Rhea" id="RHEA:42532"/>
        <dbReference type="Rhea" id="RHEA-COMP:10101"/>
        <dbReference type="Rhea" id="RHEA-COMP:10102"/>
        <dbReference type="ChEBI" id="CHEBI:65314"/>
        <dbReference type="ChEBI" id="CHEBI:65315"/>
        <dbReference type="EC" id="5.4.99.25"/>
    </reaction>
</comment>
<dbReference type="InterPro" id="IPR002501">
    <property type="entry name" value="PsdUridine_synth_N"/>
</dbReference>
<dbReference type="HAMAP" id="MF_01080">
    <property type="entry name" value="TruB_bact"/>
    <property type="match status" value="1"/>
</dbReference>
<dbReference type="SUPFAM" id="SSF55120">
    <property type="entry name" value="Pseudouridine synthase"/>
    <property type="match status" value="1"/>
</dbReference>
<evidence type="ECO:0000259" key="6">
    <source>
        <dbReference type="Pfam" id="PF01509"/>
    </source>
</evidence>